<keyword evidence="3" id="KW-1185">Reference proteome</keyword>
<dbReference type="Gene3D" id="1.20.1290.10">
    <property type="entry name" value="AhpD-like"/>
    <property type="match status" value="1"/>
</dbReference>
<accession>A0ABW5F8B7</accession>
<evidence type="ECO:0000313" key="3">
    <source>
        <dbReference type="Proteomes" id="UP001597448"/>
    </source>
</evidence>
<dbReference type="InterPro" id="IPR003779">
    <property type="entry name" value="CMD-like"/>
</dbReference>
<proteinExistence type="predicted"/>
<protein>
    <submittedName>
        <fullName evidence="2">Carboxymuconolactone decarboxylase family protein</fullName>
    </submittedName>
</protein>
<evidence type="ECO:0000259" key="1">
    <source>
        <dbReference type="Pfam" id="PF02627"/>
    </source>
</evidence>
<dbReference type="PANTHER" id="PTHR33930:SF2">
    <property type="entry name" value="BLR3452 PROTEIN"/>
    <property type="match status" value="1"/>
</dbReference>
<evidence type="ECO:0000313" key="2">
    <source>
        <dbReference type="EMBL" id="MFD2410246.1"/>
    </source>
</evidence>
<dbReference type="RefSeq" id="WP_209985244.1">
    <property type="nucleotide sequence ID" value="NZ_JBHUKY010000021.1"/>
</dbReference>
<dbReference type="SUPFAM" id="SSF69118">
    <property type="entry name" value="AhpD-like"/>
    <property type="match status" value="1"/>
</dbReference>
<dbReference type="Proteomes" id="UP001597448">
    <property type="component" value="Unassembled WGS sequence"/>
</dbReference>
<feature type="domain" description="Carboxymuconolactone decarboxylase-like" evidence="1">
    <location>
        <begin position="32"/>
        <end position="112"/>
    </location>
</feature>
<sequence length="119" mass="12750">MQESFSKIGGFIKVDNVPQVSQAFMTFMKEAPEQQKALGEIVKKLDAASSLDAKTEEIAYISVLAAVRLESGLPFHVKHAKALGATRDEIISAVLLPLPAVGNVVIQALPVALQAYDSE</sequence>
<organism evidence="2 3">
    <name type="scientific">Paenibacillus rhizoplanae</name>
    <dbReference type="NCBI Taxonomy" id="1917181"/>
    <lineage>
        <taxon>Bacteria</taxon>
        <taxon>Bacillati</taxon>
        <taxon>Bacillota</taxon>
        <taxon>Bacilli</taxon>
        <taxon>Bacillales</taxon>
        <taxon>Paenibacillaceae</taxon>
        <taxon>Paenibacillus</taxon>
    </lineage>
</organism>
<dbReference type="EMBL" id="JBHUKY010000021">
    <property type="protein sequence ID" value="MFD2410246.1"/>
    <property type="molecule type" value="Genomic_DNA"/>
</dbReference>
<dbReference type="Pfam" id="PF02627">
    <property type="entry name" value="CMD"/>
    <property type="match status" value="1"/>
</dbReference>
<comment type="caution">
    <text evidence="2">The sequence shown here is derived from an EMBL/GenBank/DDBJ whole genome shotgun (WGS) entry which is preliminary data.</text>
</comment>
<gene>
    <name evidence="2" type="ORF">ACFSX3_10215</name>
</gene>
<dbReference type="InterPro" id="IPR029032">
    <property type="entry name" value="AhpD-like"/>
</dbReference>
<reference evidence="3" key="1">
    <citation type="journal article" date="2019" name="Int. J. Syst. Evol. Microbiol.">
        <title>The Global Catalogue of Microorganisms (GCM) 10K type strain sequencing project: providing services to taxonomists for standard genome sequencing and annotation.</title>
        <authorList>
            <consortium name="The Broad Institute Genomics Platform"/>
            <consortium name="The Broad Institute Genome Sequencing Center for Infectious Disease"/>
            <person name="Wu L."/>
            <person name="Ma J."/>
        </authorList>
    </citation>
    <scope>NUCLEOTIDE SEQUENCE [LARGE SCALE GENOMIC DNA]</scope>
    <source>
        <strain evidence="3">CCM 8725</strain>
    </source>
</reference>
<dbReference type="PANTHER" id="PTHR33930">
    <property type="entry name" value="ALKYL HYDROPEROXIDE REDUCTASE AHPD"/>
    <property type="match status" value="1"/>
</dbReference>
<name>A0ABW5F8B7_9BACL</name>